<sequence length="209" mass="23569">MNTIKSPNPDNIHWSENIIIADADYIDYVAFNLIVNFERMLGRRIPPADLSRWAMDIALDGGLREGKHETQVVLIHEKGKTALENFRPATYATDLNGKAFNDGKLGEFIINSIDAGDSNADKESIITDIMTMLLNHKEVKRIMVVPDAEHTDIWHTLAAALNRMDDDEKHITLFAMQPMEGGNFRQQILGYSLMNAMGITQQEIDSKIK</sequence>
<dbReference type="EMBL" id="BPUB01000003">
    <property type="protein sequence ID" value="GJG60282.1"/>
    <property type="molecule type" value="Genomic_DNA"/>
</dbReference>
<dbReference type="AlphaFoldDB" id="A0A9R1CCJ6"/>
<dbReference type="Proteomes" id="UP000825483">
    <property type="component" value="Unassembled WGS sequence"/>
</dbReference>
<keyword evidence="2" id="KW-1185">Reference proteome</keyword>
<reference evidence="1" key="1">
    <citation type="journal article" date="2022" name="Int. J. Syst. Evol. Microbiol.">
        <title>Prevotella lacticifex sp. nov., isolated from the rumen of cows.</title>
        <authorList>
            <person name="Shinkai T."/>
            <person name="Ikeyama N."/>
            <person name="Kumagai M."/>
            <person name="Ohmori H."/>
            <person name="Sakamoto M."/>
            <person name="Ohkuma M."/>
            <person name="Mitsumori M."/>
        </authorList>
    </citation>
    <scope>NUCLEOTIDE SEQUENCE</scope>
    <source>
        <strain evidence="1">R5076</strain>
    </source>
</reference>
<dbReference type="InterPro" id="IPR046729">
    <property type="entry name" value="DUF6621"/>
</dbReference>
<organism evidence="1 2">
    <name type="scientific">Prevotella lacticifex</name>
    <dbReference type="NCBI Taxonomy" id="2854755"/>
    <lineage>
        <taxon>Bacteria</taxon>
        <taxon>Pseudomonadati</taxon>
        <taxon>Bacteroidota</taxon>
        <taxon>Bacteroidia</taxon>
        <taxon>Bacteroidales</taxon>
        <taxon>Prevotellaceae</taxon>
        <taxon>Prevotella</taxon>
    </lineage>
</organism>
<accession>A0A9R1CCJ6</accession>
<proteinExistence type="predicted"/>
<evidence type="ECO:0000313" key="2">
    <source>
        <dbReference type="Proteomes" id="UP000825483"/>
    </source>
</evidence>
<gene>
    <name evidence="1" type="ORF">PRLR5076_31330</name>
</gene>
<evidence type="ECO:0000313" key="1">
    <source>
        <dbReference type="EMBL" id="GJG60282.1"/>
    </source>
</evidence>
<dbReference type="Pfam" id="PF20326">
    <property type="entry name" value="DUF6621"/>
    <property type="match status" value="1"/>
</dbReference>
<comment type="caution">
    <text evidence="1">The sequence shown here is derived from an EMBL/GenBank/DDBJ whole genome shotgun (WGS) entry which is preliminary data.</text>
</comment>
<protein>
    <submittedName>
        <fullName evidence="1">Uncharacterized protein</fullName>
    </submittedName>
</protein>
<name>A0A9R1CCJ6_9BACT</name>